<comment type="caution">
    <text evidence="2">The sequence shown here is derived from an EMBL/GenBank/DDBJ whole genome shotgun (WGS) entry which is preliminary data.</text>
</comment>
<evidence type="ECO:0000256" key="1">
    <source>
        <dbReference type="SAM" id="MobiDB-lite"/>
    </source>
</evidence>
<protein>
    <submittedName>
        <fullName evidence="2">Uncharacterized protein</fullName>
    </submittedName>
</protein>
<dbReference type="RefSeq" id="XP_056476401.1">
    <property type="nucleotide sequence ID" value="XM_056616044.1"/>
</dbReference>
<proteinExistence type="predicted"/>
<evidence type="ECO:0000313" key="2">
    <source>
        <dbReference type="EMBL" id="KAJ5103021.1"/>
    </source>
</evidence>
<name>A0A9W9KEM6_9EURO</name>
<organism evidence="2 3">
    <name type="scientific">Penicillium argentinense</name>
    <dbReference type="NCBI Taxonomy" id="1131581"/>
    <lineage>
        <taxon>Eukaryota</taxon>
        <taxon>Fungi</taxon>
        <taxon>Dikarya</taxon>
        <taxon>Ascomycota</taxon>
        <taxon>Pezizomycotina</taxon>
        <taxon>Eurotiomycetes</taxon>
        <taxon>Eurotiomycetidae</taxon>
        <taxon>Eurotiales</taxon>
        <taxon>Aspergillaceae</taxon>
        <taxon>Penicillium</taxon>
    </lineage>
</organism>
<keyword evidence="3" id="KW-1185">Reference proteome</keyword>
<reference evidence="2" key="2">
    <citation type="journal article" date="2023" name="IMA Fungus">
        <title>Comparative genomic study of the Penicillium genus elucidates a diverse pangenome and 15 lateral gene transfer events.</title>
        <authorList>
            <person name="Petersen C."/>
            <person name="Sorensen T."/>
            <person name="Nielsen M.R."/>
            <person name="Sondergaard T.E."/>
            <person name="Sorensen J.L."/>
            <person name="Fitzpatrick D.A."/>
            <person name="Frisvad J.C."/>
            <person name="Nielsen K.L."/>
        </authorList>
    </citation>
    <scope>NUCLEOTIDE SEQUENCE</scope>
    <source>
        <strain evidence="2">IBT 30761</strain>
    </source>
</reference>
<dbReference type="EMBL" id="JAPQKI010000004">
    <property type="protein sequence ID" value="KAJ5103021.1"/>
    <property type="molecule type" value="Genomic_DNA"/>
</dbReference>
<reference evidence="2" key="1">
    <citation type="submission" date="2022-11" db="EMBL/GenBank/DDBJ databases">
        <authorList>
            <person name="Petersen C."/>
        </authorList>
    </citation>
    <scope>NUCLEOTIDE SEQUENCE</scope>
    <source>
        <strain evidence="2">IBT 30761</strain>
    </source>
</reference>
<gene>
    <name evidence="2" type="ORF">N7532_003550</name>
</gene>
<sequence>MRPTYIRWVSAGLSLPPSSVLLHILFSLTLGFGGDPATILTRSFSASSSFRLPDNQKLSSPPSGHLPLGGNDDAKQQRIPCWPCLAAPDPKNADRTRFLCAKNQSDPEGQRRGGARSAQLRSSPNMNGRILQQSSISSPVIDPTASGIQAVRLECS</sequence>
<accession>A0A9W9KEM6</accession>
<feature type="region of interest" description="Disordered" evidence="1">
    <location>
        <begin position="50"/>
        <end position="74"/>
    </location>
</feature>
<evidence type="ECO:0000313" key="3">
    <source>
        <dbReference type="Proteomes" id="UP001149074"/>
    </source>
</evidence>
<dbReference type="AlphaFoldDB" id="A0A9W9KEM6"/>
<feature type="compositionally biased region" description="Polar residues" evidence="1">
    <location>
        <begin position="50"/>
        <end position="62"/>
    </location>
</feature>
<dbReference type="Proteomes" id="UP001149074">
    <property type="component" value="Unassembled WGS sequence"/>
</dbReference>
<feature type="region of interest" description="Disordered" evidence="1">
    <location>
        <begin position="95"/>
        <end position="126"/>
    </location>
</feature>
<dbReference type="GeneID" id="81355023"/>